<dbReference type="PANTHER" id="PTHR23501">
    <property type="entry name" value="MAJOR FACILITATOR SUPERFAMILY"/>
    <property type="match status" value="1"/>
</dbReference>
<keyword evidence="5 8" id="KW-1133">Transmembrane helix</keyword>
<evidence type="ECO:0000256" key="8">
    <source>
        <dbReference type="SAM" id="Phobius"/>
    </source>
</evidence>
<feature type="transmembrane region" description="Helical" evidence="8">
    <location>
        <begin position="384"/>
        <end position="403"/>
    </location>
</feature>
<feature type="transmembrane region" description="Helical" evidence="8">
    <location>
        <begin position="151"/>
        <end position="173"/>
    </location>
</feature>
<dbReference type="SUPFAM" id="SSF103473">
    <property type="entry name" value="MFS general substrate transporter"/>
    <property type="match status" value="1"/>
</dbReference>
<dbReference type="GO" id="GO:0006811">
    <property type="term" value="P:monoatomic ion transport"/>
    <property type="evidence" value="ECO:0007669"/>
    <property type="project" value="UniProtKB-KW"/>
</dbReference>
<evidence type="ECO:0000256" key="6">
    <source>
        <dbReference type="ARBA" id="ARBA00023065"/>
    </source>
</evidence>
<feature type="transmembrane region" description="Helical" evidence="8">
    <location>
        <begin position="410"/>
        <end position="426"/>
    </location>
</feature>
<evidence type="ECO:0000313" key="9">
    <source>
        <dbReference type="EMBL" id="TNY18705.1"/>
    </source>
</evidence>
<evidence type="ECO:0000256" key="1">
    <source>
        <dbReference type="ARBA" id="ARBA00004127"/>
    </source>
</evidence>
<feature type="transmembrane region" description="Helical" evidence="8">
    <location>
        <begin position="342"/>
        <end position="359"/>
    </location>
</feature>
<evidence type="ECO:0000256" key="7">
    <source>
        <dbReference type="ARBA" id="ARBA00023136"/>
    </source>
</evidence>
<dbReference type="GO" id="GO:0022857">
    <property type="term" value="F:transmembrane transporter activity"/>
    <property type="evidence" value="ECO:0007669"/>
    <property type="project" value="TreeGrafter"/>
</dbReference>
<feature type="transmembrane region" description="Helical" evidence="8">
    <location>
        <begin position="127"/>
        <end position="144"/>
    </location>
</feature>
<keyword evidence="6" id="KW-0406">Ion transport</keyword>
<dbReference type="FunFam" id="1.20.1250.20:FF:000197">
    <property type="entry name" value="Siderophore iron transporter 1"/>
    <property type="match status" value="1"/>
</dbReference>
<proteinExistence type="inferred from homology"/>
<dbReference type="Proteomes" id="UP000311382">
    <property type="component" value="Unassembled WGS sequence"/>
</dbReference>
<protein>
    <submittedName>
        <fullName evidence="9">Major facilitator superfamily domain-containing protein</fullName>
    </submittedName>
</protein>
<comment type="similarity">
    <text evidence="2">Belongs to the major facilitator superfamily.</text>
</comment>
<accession>A0A5C5FQ12</accession>
<organism evidence="9 10">
    <name type="scientific">Rhodotorula diobovata</name>
    <dbReference type="NCBI Taxonomy" id="5288"/>
    <lineage>
        <taxon>Eukaryota</taxon>
        <taxon>Fungi</taxon>
        <taxon>Dikarya</taxon>
        <taxon>Basidiomycota</taxon>
        <taxon>Pucciniomycotina</taxon>
        <taxon>Microbotryomycetes</taxon>
        <taxon>Sporidiobolales</taxon>
        <taxon>Sporidiobolaceae</taxon>
        <taxon>Rhodotorula</taxon>
    </lineage>
</organism>
<keyword evidence="7 8" id="KW-0472">Membrane</keyword>
<feature type="transmembrane region" description="Helical" evidence="8">
    <location>
        <begin position="216"/>
        <end position="237"/>
    </location>
</feature>
<comment type="caution">
    <text evidence="9">The sequence shown here is derived from an EMBL/GenBank/DDBJ whole genome shotgun (WGS) entry which is preliminary data.</text>
</comment>
<feature type="transmembrane region" description="Helical" evidence="8">
    <location>
        <begin position="61"/>
        <end position="83"/>
    </location>
</feature>
<dbReference type="OrthoDB" id="2241241at2759"/>
<evidence type="ECO:0000256" key="2">
    <source>
        <dbReference type="ARBA" id="ARBA00008335"/>
    </source>
</evidence>
<reference evidence="9 10" key="1">
    <citation type="submission" date="2019-03" db="EMBL/GenBank/DDBJ databases">
        <title>Rhodosporidium diobovatum UCD-FST 08-225 genome sequencing, assembly, and annotation.</title>
        <authorList>
            <person name="Fakankun I.U."/>
            <person name="Fristensky B."/>
            <person name="Levin D.B."/>
        </authorList>
    </citation>
    <scope>NUCLEOTIDE SEQUENCE [LARGE SCALE GENOMIC DNA]</scope>
    <source>
        <strain evidence="9 10">UCD-FST 08-225</strain>
    </source>
</reference>
<gene>
    <name evidence="9" type="ORF">DMC30DRAFT_355067</name>
</gene>
<evidence type="ECO:0000256" key="5">
    <source>
        <dbReference type="ARBA" id="ARBA00022989"/>
    </source>
</evidence>
<evidence type="ECO:0000256" key="3">
    <source>
        <dbReference type="ARBA" id="ARBA00022448"/>
    </source>
</evidence>
<dbReference type="AlphaFoldDB" id="A0A5C5FQ12"/>
<feature type="transmembrane region" description="Helical" evidence="8">
    <location>
        <begin position="266"/>
        <end position="289"/>
    </location>
</feature>
<keyword evidence="10" id="KW-1185">Reference proteome</keyword>
<sequence length="595" mass="64009">MSVPFVGPAVAQANVPFEGDSTPEDKRSLSDVEPQVAEFKSHGVKRIEAINSQLTTFWRGWLWVAVFLLSYCYSLDATVRGTLQTYATASFEQHSLLSTVNVLKSIIAAACYPPYAKLADTFGRVEMVLFSVVMYVVGTIVEATSTNVQGFGGGAVLFQFGYSAAILMMEVVISDLTSLRSRLLFSYIPGPNALALQASANVVDAIVANTTWQVGIGVWAAVYPFCALLVVIPLVVASRKAKRAGLLDAYTSPYQQLGFKGLCVHLFWEIDLVGAILTIAVLALILLPLTLAGGVSSSWKAAHNIAMLVIGVVVCIPLFVVWEVKFARVPLFPFALMRTRTVLGCLGIAFLLNACWYMQGDYLYSVLQFAANESVLSATRITSMYSFASVITGTLAGFFVRFYLRRLKPLILTGIALFIVAFGLLIRYRGGSGTHDGIIGGQVLLGIAGGLFPYSAQALIQTQGSHQHTAILLATYLAIYSVGSSVGNSISGAIWTQVLPGQLEKALPNNATAVALWYGSPFVAMAEPEYAWGEPARMAVVEAYRHVQKLLCITGICMAVLLLGCGLIVRDPVLGTEQSLPAPAREDKKAARVEA</sequence>
<dbReference type="GO" id="GO:0012505">
    <property type="term" value="C:endomembrane system"/>
    <property type="evidence" value="ECO:0007669"/>
    <property type="project" value="UniProtKB-SubCell"/>
</dbReference>
<dbReference type="InterPro" id="IPR036259">
    <property type="entry name" value="MFS_trans_sf"/>
</dbReference>
<dbReference type="GO" id="GO:0005886">
    <property type="term" value="C:plasma membrane"/>
    <property type="evidence" value="ECO:0007669"/>
    <property type="project" value="TreeGrafter"/>
</dbReference>
<evidence type="ECO:0000313" key="10">
    <source>
        <dbReference type="Proteomes" id="UP000311382"/>
    </source>
</evidence>
<comment type="subcellular location">
    <subcellularLocation>
        <location evidence="1">Endomembrane system</location>
        <topology evidence="1">Multi-pass membrane protein</topology>
    </subcellularLocation>
</comment>
<feature type="transmembrane region" description="Helical" evidence="8">
    <location>
        <begin position="550"/>
        <end position="569"/>
    </location>
</feature>
<keyword evidence="3" id="KW-0813">Transport</keyword>
<feature type="transmembrane region" description="Helical" evidence="8">
    <location>
        <begin position="438"/>
        <end position="456"/>
    </location>
</feature>
<dbReference type="EMBL" id="SOZI01000125">
    <property type="protein sequence ID" value="TNY18705.1"/>
    <property type="molecule type" value="Genomic_DNA"/>
</dbReference>
<dbReference type="STRING" id="5288.A0A5C5FQ12"/>
<keyword evidence="4 8" id="KW-0812">Transmembrane</keyword>
<evidence type="ECO:0000256" key="4">
    <source>
        <dbReference type="ARBA" id="ARBA00022692"/>
    </source>
</evidence>
<dbReference type="Gene3D" id="1.20.1250.20">
    <property type="entry name" value="MFS general substrate transporter like domains"/>
    <property type="match status" value="2"/>
</dbReference>
<feature type="transmembrane region" description="Helical" evidence="8">
    <location>
        <begin position="301"/>
        <end position="322"/>
    </location>
</feature>
<name>A0A5C5FQ12_9BASI</name>
<dbReference type="PANTHER" id="PTHR23501:SF92">
    <property type="entry name" value="GLUTATHIONE EXCHANGER 1-RELATED"/>
    <property type="match status" value="1"/>
</dbReference>